<dbReference type="InterPro" id="IPR036388">
    <property type="entry name" value="WH-like_DNA-bd_sf"/>
</dbReference>
<dbReference type="Pfam" id="PF01037">
    <property type="entry name" value="AsnC_trans_reg"/>
    <property type="match status" value="1"/>
</dbReference>
<organism evidence="5 6">
    <name type="scientific">Pedobacter cryoconitis</name>
    <dbReference type="NCBI Taxonomy" id="188932"/>
    <lineage>
        <taxon>Bacteria</taxon>
        <taxon>Pseudomonadati</taxon>
        <taxon>Bacteroidota</taxon>
        <taxon>Sphingobacteriia</taxon>
        <taxon>Sphingobacteriales</taxon>
        <taxon>Sphingobacteriaceae</taxon>
        <taxon>Pedobacter</taxon>
    </lineage>
</organism>
<evidence type="ECO:0000259" key="4">
    <source>
        <dbReference type="PROSITE" id="PS50956"/>
    </source>
</evidence>
<accession>A0A7X0IZN0</accession>
<proteinExistence type="predicted"/>
<dbReference type="InterPro" id="IPR036390">
    <property type="entry name" value="WH_DNA-bd_sf"/>
</dbReference>
<keyword evidence="1" id="KW-0805">Transcription regulation</keyword>
<evidence type="ECO:0000256" key="2">
    <source>
        <dbReference type="ARBA" id="ARBA00023125"/>
    </source>
</evidence>
<reference evidence="5 6" key="1">
    <citation type="submission" date="2020-08" db="EMBL/GenBank/DDBJ databases">
        <title>Genomic Encyclopedia of Type Strains, Phase IV (KMG-V): Genome sequencing to study the core and pangenomes of soil and plant-associated prokaryotes.</title>
        <authorList>
            <person name="Whitman W."/>
        </authorList>
    </citation>
    <scope>NUCLEOTIDE SEQUENCE [LARGE SCALE GENOMIC DNA]</scope>
    <source>
        <strain evidence="5 6">M2T3</strain>
    </source>
</reference>
<keyword evidence="3" id="KW-0804">Transcription</keyword>
<dbReference type="Proteomes" id="UP000521017">
    <property type="component" value="Unassembled WGS sequence"/>
</dbReference>
<dbReference type="InterPro" id="IPR019888">
    <property type="entry name" value="Tscrpt_reg_AsnC-like"/>
</dbReference>
<gene>
    <name evidence="5" type="ORF">HDF25_000490</name>
</gene>
<keyword evidence="2" id="KW-0238">DNA-binding</keyword>
<feature type="domain" description="HTH asnC-type" evidence="4">
    <location>
        <begin position="5"/>
        <end position="71"/>
    </location>
</feature>
<dbReference type="InterPro" id="IPR019887">
    <property type="entry name" value="Tscrpt_reg_AsnC/Lrp_C"/>
</dbReference>
<dbReference type="PROSITE" id="PS50956">
    <property type="entry name" value="HTH_ASNC_2"/>
    <property type="match status" value="1"/>
</dbReference>
<sequence length="156" mass="17616">MSSHLDPTDLGILNLLQENGRLTNKELAHHLNRTISPIFDRRKRLEEMGYIKKYVAVLDREKITNSIVAFPQIALNNHAEDSLASFQQAVIAYPEVLECYHITGKYDFMLKIIIPDMNAYNTFLRQRIAPLTNVGSVHSSLVISQAKAETGLPLPT</sequence>
<dbReference type="RefSeq" id="WP_184622379.1">
    <property type="nucleotide sequence ID" value="NZ_JACHCC010000001.1"/>
</dbReference>
<comment type="caution">
    <text evidence="5">The sequence shown here is derived from an EMBL/GenBank/DDBJ whole genome shotgun (WGS) entry which is preliminary data.</text>
</comment>
<dbReference type="PANTHER" id="PTHR30154">
    <property type="entry name" value="LEUCINE-RESPONSIVE REGULATORY PROTEIN"/>
    <property type="match status" value="1"/>
</dbReference>
<dbReference type="EMBL" id="JACHCC010000001">
    <property type="protein sequence ID" value="MBB6498366.1"/>
    <property type="molecule type" value="Genomic_DNA"/>
</dbReference>
<dbReference type="GO" id="GO:0006355">
    <property type="term" value="P:regulation of DNA-templated transcription"/>
    <property type="evidence" value="ECO:0007669"/>
    <property type="project" value="UniProtKB-ARBA"/>
</dbReference>
<dbReference type="Pfam" id="PF13412">
    <property type="entry name" value="HTH_24"/>
    <property type="match status" value="1"/>
</dbReference>
<dbReference type="SUPFAM" id="SSF54909">
    <property type="entry name" value="Dimeric alpha+beta barrel"/>
    <property type="match status" value="1"/>
</dbReference>
<dbReference type="GO" id="GO:0043200">
    <property type="term" value="P:response to amino acid"/>
    <property type="evidence" value="ECO:0007669"/>
    <property type="project" value="TreeGrafter"/>
</dbReference>
<evidence type="ECO:0000313" key="6">
    <source>
        <dbReference type="Proteomes" id="UP000521017"/>
    </source>
</evidence>
<dbReference type="InterPro" id="IPR000485">
    <property type="entry name" value="AsnC-type_HTH_dom"/>
</dbReference>
<dbReference type="AlphaFoldDB" id="A0A7X0IZN0"/>
<dbReference type="GO" id="GO:0005829">
    <property type="term" value="C:cytosol"/>
    <property type="evidence" value="ECO:0007669"/>
    <property type="project" value="TreeGrafter"/>
</dbReference>
<dbReference type="SMART" id="SM00344">
    <property type="entry name" value="HTH_ASNC"/>
    <property type="match status" value="1"/>
</dbReference>
<evidence type="ECO:0000256" key="3">
    <source>
        <dbReference type="ARBA" id="ARBA00023163"/>
    </source>
</evidence>
<dbReference type="SUPFAM" id="SSF46785">
    <property type="entry name" value="Winged helix' DNA-binding domain"/>
    <property type="match status" value="1"/>
</dbReference>
<dbReference type="InterPro" id="IPR011991">
    <property type="entry name" value="ArsR-like_HTH"/>
</dbReference>
<dbReference type="Gene3D" id="1.10.10.10">
    <property type="entry name" value="Winged helix-like DNA-binding domain superfamily/Winged helix DNA-binding domain"/>
    <property type="match status" value="1"/>
</dbReference>
<evidence type="ECO:0000256" key="1">
    <source>
        <dbReference type="ARBA" id="ARBA00023015"/>
    </source>
</evidence>
<dbReference type="InterPro" id="IPR011008">
    <property type="entry name" value="Dimeric_a/b-barrel"/>
</dbReference>
<evidence type="ECO:0000313" key="5">
    <source>
        <dbReference type="EMBL" id="MBB6498366.1"/>
    </source>
</evidence>
<name>A0A7X0IZN0_9SPHI</name>
<dbReference type="GO" id="GO:0043565">
    <property type="term" value="F:sequence-specific DNA binding"/>
    <property type="evidence" value="ECO:0007669"/>
    <property type="project" value="InterPro"/>
</dbReference>
<dbReference type="PRINTS" id="PR00033">
    <property type="entry name" value="HTHASNC"/>
</dbReference>
<protein>
    <submittedName>
        <fullName evidence="5">Lrp/AsnC family leucine-responsive transcriptional regulator</fullName>
    </submittedName>
</protein>
<dbReference type="Gene3D" id="3.30.70.920">
    <property type="match status" value="1"/>
</dbReference>
<dbReference type="PANTHER" id="PTHR30154:SF34">
    <property type="entry name" value="TRANSCRIPTIONAL REGULATOR AZLB"/>
    <property type="match status" value="1"/>
</dbReference>
<dbReference type="CDD" id="cd00090">
    <property type="entry name" value="HTH_ARSR"/>
    <property type="match status" value="1"/>
</dbReference>